<name>A0A0P0VW15_ORYSJ</name>
<reference evidence="2" key="1">
    <citation type="journal article" date="2005" name="Nature">
        <title>The map-based sequence of the rice genome.</title>
        <authorList>
            <consortium name="International rice genome sequencing project (IRGSP)"/>
            <person name="Matsumoto T."/>
            <person name="Wu J."/>
            <person name="Kanamori H."/>
            <person name="Katayose Y."/>
            <person name="Fujisawa M."/>
            <person name="Namiki N."/>
            <person name="Mizuno H."/>
            <person name="Yamamoto K."/>
            <person name="Antonio B.A."/>
            <person name="Baba T."/>
            <person name="Sakata K."/>
            <person name="Nagamura Y."/>
            <person name="Aoki H."/>
            <person name="Arikawa K."/>
            <person name="Arita K."/>
            <person name="Bito T."/>
            <person name="Chiden Y."/>
            <person name="Fujitsuka N."/>
            <person name="Fukunaka R."/>
            <person name="Hamada M."/>
            <person name="Harada C."/>
            <person name="Hayashi A."/>
            <person name="Hijishita S."/>
            <person name="Honda M."/>
            <person name="Hosokawa S."/>
            <person name="Ichikawa Y."/>
            <person name="Idonuma A."/>
            <person name="Iijima M."/>
            <person name="Ikeda M."/>
            <person name="Ikeno M."/>
            <person name="Ito K."/>
            <person name="Ito S."/>
            <person name="Ito T."/>
            <person name="Ito Y."/>
            <person name="Ito Y."/>
            <person name="Iwabuchi A."/>
            <person name="Kamiya K."/>
            <person name="Karasawa W."/>
            <person name="Kurita K."/>
            <person name="Katagiri S."/>
            <person name="Kikuta A."/>
            <person name="Kobayashi H."/>
            <person name="Kobayashi N."/>
            <person name="Machita K."/>
            <person name="Maehara T."/>
            <person name="Masukawa M."/>
            <person name="Mizubayashi T."/>
            <person name="Mukai Y."/>
            <person name="Nagasaki H."/>
            <person name="Nagata Y."/>
            <person name="Naito S."/>
            <person name="Nakashima M."/>
            <person name="Nakama Y."/>
            <person name="Nakamichi Y."/>
            <person name="Nakamura M."/>
            <person name="Meguro A."/>
            <person name="Negishi M."/>
            <person name="Ohta I."/>
            <person name="Ohta T."/>
            <person name="Okamoto M."/>
            <person name="Ono N."/>
            <person name="Saji S."/>
            <person name="Sakaguchi M."/>
            <person name="Sakai K."/>
            <person name="Shibata M."/>
            <person name="Shimokawa T."/>
            <person name="Song J."/>
            <person name="Takazaki Y."/>
            <person name="Terasawa K."/>
            <person name="Tsugane M."/>
            <person name="Tsuji K."/>
            <person name="Ueda S."/>
            <person name="Waki K."/>
            <person name="Yamagata H."/>
            <person name="Yamamoto M."/>
            <person name="Yamamoto S."/>
            <person name="Yamane H."/>
            <person name="Yoshiki S."/>
            <person name="Yoshihara R."/>
            <person name="Yukawa K."/>
            <person name="Zhong H."/>
            <person name="Yano M."/>
            <person name="Yuan Q."/>
            <person name="Ouyang S."/>
            <person name="Liu J."/>
            <person name="Jones K.M."/>
            <person name="Gansberger K."/>
            <person name="Moffat K."/>
            <person name="Hill J."/>
            <person name="Bera J."/>
            <person name="Fadrosh D."/>
            <person name="Jin S."/>
            <person name="Johri S."/>
            <person name="Kim M."/>
            <person name="Overton L."/>
            <person name="Reardon M."/>
            <person name="Tsitrin T."/>
            <person name="Vuong H."/>
            <person name="Weaver B."/>
            <person name="Ciecko A."/>
            <person name="Tallon L."/>
            <person name="Jackson J."/>
            <person name="Pai G."/>
            <person name="Aken S.V."/>
            <person name="Utterback T."/>
            <person name="Reidmuller S."/>
            <person name="Feldblyum T."/>
            <person name="Hsiao J."/>
            <person name="Zismann V."/>
            <person name="Iobst S."/>
            <person name="de Vazeille A.R."/>
            <person name="Buell C.R."/>
            <person name="Ying K."/>
            <person name="Li Y."/>
            <person name="Lu T."/>
            <person name="Huang Y."/>
            <person name="Zhao Q."/>
            <person name="Feng Q."/>
            <person name="Zhang L."/>
            <person name="Zhu J."/>
            <person name="Weng Q."/>
            <person name="Mu J."/>
            <person name="Lu Y."/>
            <person name="Fan D."/>
            <person name="Liu Y."/>
            <person name="Guan J."/>
            <person name="Zhang Y."/>
            <person name="Yu S."/>
            <person name="Liu X."/>
            <person name="Zhang Y."/>
            <person name="Hong G."/>
            <person name="Han B."/>
            <person name="Choisne N."/>
            <person name="Demange N."/>
            <person name="Orjeda G."/>
            <person name="Samain S."/>
            <person name="Cattolico L."/>
            <person name="Pelletier E."/>
            <person name="Couloux A."/>
            <person name="Segurens B."/>
            <person name="Wincker P."/>
            <person name="D'Hont A."/>
            <person name="Scarpelli C."/>
            <person name="Weissenbach J."/>
            <person name="Salanoubat M."/>
            <person name="Quetier F."/>
            <person name="Yu Y."/>
            <person name="Kim H.R."/>
            <person name="Rambo T."/>
            <person name="Currie J."/>
            <person name="Collura K."/>
            <person name="Luo M."/>
            <person name="Yang T."/>
            <person name="Ammiraju J.S.S."/>
            <person name="Engler F."/>
            <person name="Soderlund C."/>
            <person name="Wing R.A."/>
            <person name="Palmer L.E."/>
            <person name="de la Bastide M."/>
            <person name="Spiegel L."/>
            <person name="Nascimento L."/>
            <person name="Zutavern T."/>
            <person name="O'Shaughnessy A."/>
            <person name="Dike S."/>
            <person name="Dedhia N."/>
            <person name="Preston R."/>
            <person name="Balija V."/>
            <person name="McCombie W.R."/>
            <person name="Chow T."/>
            <person name="Chen H."/>
            <person name="Chung M."/>
            <person name="Chen C."/>
            <person name="Shaw J."/>
            <person name="Wu H."/>
            <person name="Hsiao K."/>
            <person name="Chao Y."/>
            <person name="Chu M."/>
            <person name="Cheng C."/>
            <person name="Hour A."/>
            <person name="Lee P."/>
            <person name="Lin S."/>
            <person name="Lin Y."/>
            <person name="Liou J."/>
            <person name="Liu S."/>
            <person name="Hsing Y."/>
            <person name="Raghuvanshi S."/>
            <person name="Mohanty A."/>
            <person name="Bharti A.K."/>
            <person name="Gaur A."/>
            <person name="Gupta V."/>
            <person name="Kumar D."/>
            <person name="Ravi V."/>
            <person name="Vij S."/>
            <person name="Kapur A."/>
            <person name="Khurana P."/>
            <person name="Khurana P."/>
            <person name="Khurana J.P."/>
            <person name="Tyagi A.K."/>
            <person name="Gaikwad K."/>
            <person name="Singh A."/>
            <person name="Dalal V."/>
            <person name="Srivastava S."/>
            <person name="Dixit A."/>
            <person name="Pal A.K."/>
            <person name="Ghazi I.A."/>
            <person name="Yadav M."/>
            <person name="Pandit A."/>
            <person name="Bhargava A."/>
            <person name="Sureshbabu K."/>
            <person name="Batra K."/>
            <person name="Sharma T.R."/>
            <person name="Mohapatra T."/>
            <person name="Singh N.K."/>
            <person name="Messing J."/>
            <person name="Nelson A.B."/>
            <person name="Fuks G."/>
            <person name="Kavchok S."/>
            <person name="Keizer G."/>
            <person name="Linton E."/>
            <person name="Llaca V."/>
            <person name="Song R."/>
            <person name="Tanyolac B."/>
            <person name="Young S."/>
            <person name="Ho-Il K."/>
            <person name="Hahn J.H."/>
            <person name="Sangsakoo G."/>
            <person name="Vanavichit A."/>
            <person name="de Mattos Luiz.A.T."/>
            <person name="Zimmer P.D."/>
            <person name="Malone G."/>
            <person name="Dellagostin O."/>
            <person name="de Oliveira A.C."/>
            <person name="Bevan M."/>
            <person name="Bancroft I."/>
            <person name="Minx P."/>
            <person name="Cordum H."/>
            <person name="Wilson R."/>
            <person name="Cheng Z."/>
            <person name="Jin W."/>
            <person name="Jiang J."/>
            <person name="Leong S.A."/>
            <person name="Iwama H."/>
            <person name="Gojobori T."/>
            <person name="Itoh T."/>
            <person name="Niimura Y."/>
            <person name="Fujii Y."/>
            <person name="Habara T."/>
            <person name="Sakai H."/>
            <person name="Sato Y."/>
            <person name="Wilson G."/>
            <person name="Kumar K."/>
            <person name="McCouch S."/>
            <person name="Juretic N."/>
            <person name="Hoen D."/>
            <person name="Wright S."/>
            <person name="Bruskiewich R."/>
            <person name="Bureau T."/>
            <person name="Miyao A."/>
            <person name="Hirochika H."/>
            <person name="Nishikawa T."/>
            <person name="Kadowaki K."/>
            <person name="Sugiura M."/>
            <person name="Burr B."/>
            <person name="Sasaki T."/>
        </authorList>
    </citation>
    <scope>NUCLEOTIDE SEQUENCE [LARGE SCALE GENOMIC DNA]</scope>
    <source>
        <strain evidence="2">cv. Nipponbare</strain>
    </source>
</reference>
<reference evidence="1 2" key="3">
    <citation type="journal article" date="2013" name="Rice">
        <title>Improvement of the Oryza sativa Nipponbare reference genome using next generation sequence and optical map data.</title>
        <authorList>
            <person name="Kawahara Y."/>
            <person name="de la Bastide M."/>
            <person name="Hamilton J.P."/>
            <person name="Kanamori H."/>
            <person name="McCombie W.R."/>
            <person name="Ouyang S."/>
            <person name="Schwartz D.C."/>
            <person name="Tanaka T."/>
            <person name="Wu J."/>
            <person name="Zhou S."/>
            <person name="Childs K.L."/>
            <person name="Davidson R.M."/>
            <person name="Lin H."/>
            <person name="Quesada-Ocampo L."/>
            <person name="Vaillancourt B."/>
            <person name="Sakai H."/>
            <person name="Lee S.S."/>
            <person name="Kim J."/>
            <person name="Numa H."/>
            <person name="Itoh T."/>
            <person name="Buell C.R."/>
            <person name="Matsumoto T."/>
        </authorList>
    </citation>
    <scope>NUCLEOTIDE SEQUENCE [LARGE SCALE GENOMIC DNA]</scope>
    <source>
        <strain evidence="2">cv. Nipponbare</strain>
    </source>
</reference>
<reference evidence="1 2" key="2">
    <citation type="journal article" date="2013" name="Plant Cell Physiol.">
        <title>Rice Annotation Project Database (RAP-DB): an integrative and interactive database for rice genomics.</title>
        <authorList>
            <person name="Sakai H."/>
            <person name="Lee S.S."/>
            <person name="Tanaka T."/>
            <person name="Numa H."/>
            <person name="Kim J."/>
            <person name="Kawahara Y."/>
            <person name="Wakimoto H."/>
            <person name="Yang C.C."/>
            <person name="Iwamoto M."/>
            <person name="Abe T."/>
            <person name="Yamada Y."/>
            <person name="Muto A."/>
            <person name="Inokuchi H."/>
            <person name="Ikemura T."/>
            <person name="Matsumoto T."/>
            <person name="Sasaki T."/>
            <person name="Itoh T."/>
        </authorList>
    </citation>
    <scope>NUCLEOTIDE SEQUENCE [LARGE SCALE GENOMIC DNA]</scope>
    <source>
        <strain evidence="2">cv. Nipponbare</strain>
    </source>
</reference>
<accession>A0A0P0VW15</accession>
<organism evidence="1 2">
    <name type="scientific">Oryza sativa subsp. japonica</name>
    <name type="common">Rice</name>
    <dbReference type="NCBI Taxonomy" id="39947"/>
    <lineage>
        <taxon>Eukaryota</taxon>
        <taxon>Viridiplantae</taxon>
        <taxon>Streptophyta</taxon>
        <taxon>Embryophyta</taxon>
        <taxon>Tracheophyta</taxon>
        <taxon>Spermatophyta</taxon>
        <taxon>Magnoliopsida</taxon>
        <taxon>Liliopsida</taxon>
        <taxon>Poales</taxon>
        <taxon>Poaceae</taxon>
        <taxon>BOP clade</taxon>
        <taxon>Oryzoideae</taxon>
        <taxon>Oryzeae</taxon>
        <taxon>Oryzinae</taxon>
        <taxon>Oryza</taxon>
        <taxon>Oryza sativa</taxon>
    </lineage>
</organism>
<protein>
    <submittedName>
        <fullName evidence="1">Os03g0270400 protein</fullName>
    </submittedName>
</protein>
<dbReference type="AlphaFoldDB" id="A0A0P0VW15"/>
<dbReference type="Proteomes" id="UP000059680">
    <property type="component" value="Chromosome 3"/>
</dbReference>
<evidence type="ECO:0000313" key="1">
    <source>
        <dbReference type="EMBL" id="BAS83468.1"/>
    </source>
</evidence>
<evidence type="ECO:0000313" key="2">
    <source>
        <dbReference type="Proteomes" id="UP000059680"/>
    </source>
</evidence>
<keyword evidence="2" id="KW-1185">Reference proteome</keyword>
<dbReference type="EMBL" id="AP014959">
    <property type="protein sequence ID" value="BAS83468.1"/>
    <property type="molecule type" value="Genomic_DNA"/>
</dbReference>
<dbReference type="PaxDb" id="39947-A0A0P0VW15"/>
<proteinExistence type="predicted"/>
<gene>
    <name evidence="1" type="ordered locus">Os03g0270400</name>
    <name evidence="1" type="ORF">OSNPB_030270400</name>
</gene>
<sequence>MPRSASKPTSSVIIQSELANQTRAKGSASTSLDSYASATYRAATDVEIHLCLSNTQASAADGICLRLIRLLLTEILAPTLRLLLPLGQPPPQPRRRFCLRTTSVGSAFSMQRAGCRCPPLPQFSVAPTVGVLRSAHHLPKKRRRRRLTATCYGTNLPTTSATARARR</sequence>
<dbReference type="InParanoid" id="A0A0P0VW15"/>